<evidence type="ECO:0000256" key="1">
    <source>
        <dbReference type="ARBA" id="ARBA00004245"/>
    </source>
</evidence>
<protein>
    <recommendedName>
        <fullName evidence="6">Kinesin-like protein</fullName>
    </recommendedName>
</protein>
<evidence type="ECO:0000256" key="6">
    <source>
        <dbReference type="RuleBase" id="RU000394"/>
    </source>
</evidence>
<dbReference type="KEGG" id="ovi:T265_11655"/>
<comment type="similarity">
    <text evidence="5 6">Belongs to the TRAFAC class myosin-kinesin ATPase superfamily. Kinesin family.</text>
</comment>
<dbReference type="InterPro" id="IPR001752">
    <property type="entry name" value="Kinesin_motor_dom"/>
</dbReference>
<reference evidence="8 9" key="1">
    <citation type="submission" date="2013-11" db="EMBL/GenBank/DDBJ databases">
        <title>Opisthorchis viverrini - life in the bile duct.</title>
        <authorList>
            <person name="Young N.D."/>
            <person name="Nagarajan N."/>
            <person name="Lin S.J."/>
            <person name="Korhonen P.K."/>
            <person name="Jex A.R."/>
            <person name="Hall R.S."/>
            <person name="Safavi-Hemami H."/>
            <person name="Kaewkong W."/>
            <person name="Bertrand D."/>
            <person name="Gao S."/>
            <person name="Seet Q."/>
            <person name="Wongkham S."/>
            <person name="Teh B.T."/>
            <person name="Wongkham C."/>
            <person name="Intapan P.M."/>
            <person name="Maleewong W."/>
            <person name="Yang X."/>
            <person name="Hu M."/>
            <person name="Wang Z."/>
            <person name="Hofmann A."/>
            <person name="Sternberg P.W."/>
            <person name="Tan P."/>
            <person name="Wang J."/>
            <person name="Gasser R.B."/>
        </authorList>
    </citation>
    <scope>NUCLEOTIDE SEQUENCE [LARGE SCALE GENOMIC DNA]</scope>
</reference>
<dbReference type="GO" id="GO:0005524">
    <property type="term" value="F:ATP binding"/>
    <property type="evidence" value="ECO:0007669"/>
    <property type="project" value="UniProtKB-UniRule"/>
</dbReference>
<dbReference type="GO" id="GO:0005874">
    <property type="term" value="C:microtubule"/>
    <property type="evidence" value="ECO:0007669"/>
    <property type="project" value="UniProtKB-KW"/>
</dbReference>
<dbReference type="GeneID" id="20325823"/>
<dbReference type="InterPro" id="IPR036961">
    <property type="entry name" value="Kinesin_motor_dom_sf"/>
</dbReference>
<evidence type="ECO:0000313" key="9">
    <source>
        <dbReference type="Proteomes" id="UP000054324"/>
    </source>
</evidence>
<dbReference type="Proteomes" id="UP000054324">
    <property type="component" value="Unassembled WGS sequence"/>
</dbReference>
<organism evidence="8 9">
    <name type="scientific">Opisthorchis viverrini</name>
    <name type="common">Southeast Asian liver fluke</name>
    <dbReference type="NCBI Taxonomy" id="6198"/>
    <lineage>
        <taxon>Eukaryota</taxon>
        <taxon>Metazoa</taxon>
        <taxon>Spiralia</taxon>
        <taxon>Lophotrochozoa</taxon>
        <taxon>Platyhelminthes</taxon>
        <taxon>Trematoda</taxon>
        <taxon>Digenea</taxon>
        <taxon>Opisthorchiida</taxon>
        <taxon>Opisthorchiata</taxon>
        <taxon>Opisthorchiidae</taxon>
        <taxon>Opisthorchis</taxon>
    </lineage>
</organism>
<feature type="binding site" evidence="5">
    <location>
        <begin position="357"/>
        <end position="364"/>
    </location>
    <ligand>
        <name>ATP</name>
        <dbReference type="ChEBI" id="CHEBI:30616"/>
    </ligand>
</feature>
<dbReference type="PROSITE" id="PS50067">
    <property type="entry name" value="KINESIN_MOTOR_2"/>
    <property type="match status" value="1"/>
</dbReference>
<dbReference type="InterPro" id="IPR027640">
    <property type="entry name" value="Kinesin-like_fam"/>
</dbReference>
<feature type="domain" description="Kinesin motor" evidence="7">
    <location>
        <begin position="279"/>
        <end position="550"/>
    </location>
</feature>
<proteinExistence type="inferred from homology"/>
<sequence>MPQSSCGRQNSSQSWEEDRVEFVNIPARGKLQTQIFETRTRVHCYFDPEEATWLRLPIAWELYSPAARHLVNLVKDVCPGWGDDADILAALRVSNYNVDDCVNTYHSSVGRESSFSVQGASTSRMGSSPIARQISFTQDRASPENGDKGLIQITNEVGSLQQQLTDVLIELSREKSNNERLRRMLERKESAEHASNTIQLQFDHTVQHVRSCCQEVRDILHGTKHFVQDFVKTVASLVKRSHSIYMEQTKKLVETRALYRLEAQQRRLTYNTLIELRGNIRVFCRIRPIDCDSSRRCWLQTTDAGELVAHLTSSNKRRFQFDHVFHVEATQEQVFGELSDIIASSVDGYNVCIMAYGQTGSGKTYTMEGPPDKPGVNILSIRELLRIVHQRHKVDFQLTMSILEIYNENVVDLLSPANSCEPVEIRHSNQSVSIVGATWVPVKDEVDMHNAISMGQRGRHVAETKLNSSSSRSHLIVSVCVVGTDRISGAVSRGQLTLCDLAGSERIEKSGVTSGERFQEATYINRSLSALAQLLGRLSMSRAYQSHHSIVNTFACSDVIIQMRPTCVGGVVVTRPPRTSDVRGSNPGMPIGYALLMSTNKSETRVQCFPLVWTHQNNYARTGIRPFKREWCNYEQKYLSHKTPKLITLLKIHRQPTTGFALLEVHQIFALSEFPSTLRSTWNQNVRNWRNTLICIMCCTCLIVNVTTDRNSVSETMSTLQFGTNARQVALGPAKAHVMNMGP</sequence>
<keyword evidence="2 5" id="KW-0547">Nucleotide-binding</keyword>
<accession>A0A074YY78</accession>
<dbReference type="CTD" id="20325823"/>
<dbReference type="AlphaFoldDB" id="A0A074YY78"/>
<keyword evidence="4" id="KW-0963">Cytoplasm</keyword>
<dbReference type="SMART" id="SM00129">
    <property type="entry name" value="KISc"/>
    <property type="match status" value="1"/>
</dbReference>
<dbReference type="PANTHER" id="PTHR47972:SF65">
    <property type="entry name" value="KINESIN-LIKE PROTEIN"/>
    <property type="match status" value="1"/>
</dbReference>
<dbReference type="SUPFAM" id="SSF52540">
    <property type="entry name" value="P-loop containing nucleoside triphosphate hydrolases"/>
    <property type="match status" value="1"/>
</dbReference>
<dbReference type="PROSITE" id="PS00411">
    <property type="entry name" value="KINESIN_MOTOR_1"/>
    <property type="match status" value="1"/>
</dbReference>
<keyword evidence="5 6" id="KW-0505">Motor protein</keyword>
<dbReference type="RefSeq" id="XP_009176630.1">
    <property type="nucleotide sequence ID" value="XM_009178366.1"/>
</dbReference>
<gene>
    <name evidence="8" type="ORF">T265_11655</name>
</gene>
<dbReference type="PRINTS" id="PR00380">
    <property type="entry name" value="KINESINHEAVY"/>
</dbReference>
<dbReference type="GO" id="GO:0003777">
    <property type="term" value="F:microtubule motor activity"/>
    <property type="evidence" value="ECO:0007669"/>
    <property type="project" value="InterPro"/>
</dbReference>
<dbReference type="STRING" id="6198.A0A074YY78"/>
<evidence type="ECO:0000256" key="2">
    <source>
        <dbReference type="ARBA" id="ARBA00022741"/>
    </source>
</evidence>
<dbReference type="Gene3D" id="3.40.850.10">
    <property type="entry name" value="Kinesin motor domain"/>
    <property type="match status" value="1"/>
</dbReference>
<evidence type="ECO:0000256" key="3">
    <source>
        <dbReference type="ARBA" id="ARBA00022840"/>
    </source>
</evidence>
<dbReference type="Pfam" id="PF00225">
    <property type="entry name" value="Kinesin"/>
    <property type="match status" value="1"/>
</dbReference>
<dbReference type="PANTHER" id="PTHR47972">
    <property type="entry name" value="KINESIN-LIKE PROTEIN KLP-3"/>
    <property type="match status" value="1"/>
</dbReference>
<evidence type="ECO:0000256" key="5">
    <source>
        <dbReference type="PROSITE-ProRule" id="PRU00283"/>
    </source>
</evidence>
<keyword evidence="3 5" id="KW-0067">ATP-binding</keyword>
<keyword evidence="9" id="KW-1185">Reference proteome</keyword>
<dbReference type="InterPro" id="IPR027417">
    <property type="entry name" value="P-loop_NTPase"/>
</dbReference>
<evidence type="ECO:0000313" key="8">
    <source>
        <dbReference type="EMBL" id="KER19628.1"/>
    </source>
</evidence>
<dbReference type="InterPro" id="IPR019821">
    <property type="entry name" value="Kinesin_motor_CS"/>
</dbReference>
<dbReference type="GO" id="GO:0007018">
    <property type="term" value="P:microtubule-based movement"/>
    <property type="evidence" value="ECO:0007669"/>
    <property type="project" value="InterPro"/>
</dbReference>
<keyword evidence="6" id="KW-0493">Microtubule</keyword>
<comment type="subcellular location">
    <subcellularLocation>
        <location evidence="1">Cytoplasm</location>
        <location evidence="1">Cytoskeleton</location>
    </subcellularLocation>
</comment>
<evidence type="ECO:0000259" key="7">
    <source>
        <dbReference type="PROSITE" id="PS50067"/>
    </source>
</evidence>
<evidence type="ECO:0000256" key="4">
    <source>
        <dbReference type="ARBA" id="ARBA00023212"/>
    </source>
</evidence>
<dbReference type="GO" id="GO:0008017">
    <property type="term" value="F:microtubule binding"/>
    <property type="evidence" value="ECO:0007669"/>
    <property type="project" value="InterPro"/>
</dbReference>
<dbReference type="OrthoDB" id="3176171at2759"/>
<dbReference type="EMBL" id="KL597165">
    <property type="protein sequence ID" value="KER19628.1"/>
    <property type="molecule type" value="Genomic_DNA"/>
</dbReference>
<name>A0A074YY78_OPIVI</name>
<keyword evidence="4" id="KW-0206">Cytoskeleton</keyword>